<name>A0A4Q5IW13_9ACTN</name>
<keyword evidence="1" id="KW-1133">Transmembrane helix</keyword>
<dbReference type="AlphaFoldDB" id="A0A4Q5IW13"/>
<gene>
    <name evidence="2" type="ORF">ETU37_17385</name>
</gene>
<dbReference type="RefSeq" id="WP_129988622.1">
    <property type="nucleotide sequence ID" value="NZ_SDPU01000032.1"/>
</dbReference>
<keyword evidence="3" id="KW-1185">Reference proteome</keyword>
<feature type="transmembrane region" description="Helical" evidence="1">
    <location>
        <begin position="81"/>
        <end position="98"/>
    </location>
</feature>
<comment type="caution">
    <text evidence="2">The sequence shown here is derived from an EMBL/GenBank/DDBJ whole genome shotgun (WGS) entry which is preliminary data.</text>
</comment>
<accession>A0A4Q5IW13</accession>
<evidence type="ECO:0000256" key="1">
    <source>
        <dbReference type="SAM" id="Phobius"/>
    </source>
</evidence>
<sequence length="126" mass="12030">MDQPTAVDVDSRLFVRAAGVGVGLAAGFALLAAWWTPGSDCADGLACATTGMAALAALVPVAIVVGVVAARVWRRLGCGPGAGWGSVLAAACLVHAFTGAGVELLVAGGAATGAAAAVSAARRSGA</sequence>
<keyword evidence="1" id="KW-0812">Transmembrane</keyword>
<reference evidence="2 3" key="1">
    <citation type="submission" date="2019-01" db="EMBL/GenBank/DDBJ databases">
        <title>Nocardioides guangzhouensis sp. nov., an actinobacterium isolated from soil.</title>
        <authorList>
            <person name="Fu Y."/>
            <person name="Cai Y."/>
            <person name="Lin Z."/>
            <person name="Chen P."/>
        </authorList>
    </citation>
    <scope>NUCLEOTIDE SEQUENCE [LARGE SCALE GENOMIC DNA]</scope>
    <source>
        <strain evidence="2 3">NBRC 105384</strain>
    </source>
</reference>
<protein>
    <submittedName>
        <fullName evidence="2">Uncharacterized protein</fullName>
    </submittedName>
</protein>
<organism evidence="2 3">
    <name type="scientific">Nocardioides iriomotensis</name>
    <dbReference type="NCBI Taxonomy" id="715784"/>
    <lineage>
        <taxon>Bacteria</taxon>
        <taxon>Bacillati</taxon>
        <taxon>Actinomycetota</taxon>
        <taxon>Actinomycetes</taxon>
        <taxon>Propionibacteriales</taxon>
        <taxon>Nocardioidaceae</taxon>
        <taxon>Nocardioides</taxon>
    </lineage>
</organism>
<dbReference type="EMBL" id="SDPU01000032">
    <property type="protein sequence ID" value="RYU10184.1"/>
    <property type="molecule type" value="Genomic_DNA"/>
</dbReference>
<dbReference type="Proteomes" id="UP000291189">
    <property type="component" value="Unassembled WGS sequence"/>
</dbReference>
<keyword evidence="1" id="KW-0472">Membrane</keyword>
<proteinExistence type="predicted"/>
<feature type="transmembrane region" description="Helical" evidence="1">
    <location>
        <begin position="104"/>
        <end position="121"/>
    </location>
</feature>
<feature type="transmembrane region" description="Helical" evidence="1">
    <location>
        <begin position="48"/>
        <end position="69"/>
    </location>
</feature>
<evidence type="ECO:0000313" key="3">
    <source>
        <dbReference type="Proteomes" id="UP000291189"/>
    </source>
</evidence>
<evidence type="ECO:0000313" key="2">
    <source>
        <dbReference type="EMBL" id="RYU10184.1"/>
    </source>
</evidence>
<feature type="transmembrane region" description="Helical" evidence="1">
    <location>
        <begin position="13"/>
        <end position="36"/>
    </location>
</feature>